<dbReference type="Gene3D" id="1.10.10.10">
    <property type="entry name" value="Winged helix-like DNA-binding domain superfamily/Winged helix DNA-binding domain"/>
    <property type="match status" value="1"/>
</dbReference>
<dbReference type="FunFam" id="1.10.10.10:FF:000019">
    <property type="entry name" value="Crp/Fnr family transcriptional regulator"/>
    <property type="match status" value="1"/>
</dbReference>
<evidence type="ECO:0000313" key="8">
    <source>
        <dbReference type="Proteomes" id="UP000502248"/>
    </source>
</evidence>
<dbReference type="SMART" id="SM00419">
    <property type="entry name" value="HTH_CRP"/>
    <property type="match status" value="1"/>
</dbReference>
<dbReference type="SUPFAM" id="SSF46785">
    <property type="entry name" value="Winged helix' DNA-binding domain"/>
    <property type="match status" value="1"/>
</dbReference>
<dbReference type="InterPro" id="IPR036390">
    <property type="entry name" value="WH_DNA-bd_sf"/>
</dbReference>
<evidence type="ECO:0000256" key="4">
    <source>
        <dbReference type="ARBA" id="ARBA00023163"/>
    </source>
</evidence>
<dbReference type="Pfam" id="PF00027">
    <property type="entry name" value="cNMP_binding"/>
    <property type="match status" value="1"/>
</dbReference>
<evidence type="ECO:0000313" key="7">
    <source>
        <dbReference type="EMBL" id="QJD81764.1"/>
    </source>
</evidence>
<dbReference type="PROSITE" id="PS00889">
    <property type="entry name" value="CNMP_BINDING_2"/>
    <property type="match status" value="1"/>
</dbReference>
<dbReference type="SMART" id="SM00100">
    <property type="entry name" value="cNMP"/>
    <property type="match status" value="1"/>
</dbReference>
<evidence type="ECO:0000256" key="1">
    <source>
        <dbReference type="ARBA" id="ARBA00023015"/>
    </source>
</evidence>
<gene>
    <name evidence="7" type="ORF">HH215_00255</name>
</gene>
<dbReference type="InterPro" id="IPR000595">
    <property type="entry name" value="cNMP-bd_dom"/>
</dbReference>
<dbReference type="InterPro" id="IPR018488">
    <property type="entry name" value="cNMP-bd_CS"/>
</dbReference>
<dbReference type="PANTHER" id="PTHR24567">
    <property type="entry name" value="CRP FAMILY TRANSCRIPTIONAL REGULATORY PROTEIN"/>
    <property type="match status" value="1"/>
</dbReference>
<evidence type="ECO:0000256" key="2">
    <source>
        <dbReference type="ARBA" id="ARBA00023125"/>
    </source>
</evidence>
<protein>
    <submittedName>
        <fullName evidence="7">Crp/Fnr family transcriptional regulator</fullName>
    </submittedName>
</protein>
<dbReference type="GO" id="GO:0003677">
    <property type="term" value="F:DNA binding"/>
    <property type="evidence" value="ECO:0007669"/>
    <property type="project" value="UniProtKB-KW"/>
</dbReference>
<dbReference type="Gene3D" id="2.60.120.10">
    <property type="entry name" value="Jelly Rolls"/>
    <property type="match status" value="1"/>
</dbReference>
<dbReference type="InterPro" id="IPR018490">
    <property type="entry name" value="cNMP-bd_dom_sf"/>
</dbReference>
<sequence length="231" mass="26719">MFIDGDMLKASIPFFRDIEPELIERLLPYMYSKNYRKGELIFLEGDQGNDIFFIGSGSVSIYSFDKSKKVILAVLREGEYFGEMALMKPGLVRSATAECLMPTRLYGLRRTDFQLLIENDRNIAFHLLDYTMDRLRRANQQIHDLTFLNVRSRIVKKLLTLAQDYSSDELNEFVIPVKITHQQLAEMVGAARETVTKVLQELQDEGLIAIQGKRVHLQDIQLIKKKLNEEI</sequence>
<dbReference type="GO" id="GO:0003700">
    <property type="term" value="F:DNA-binding transcription factor activity"/>
    <property type="evidence" value="ECO:0007669"/>
    <property type="project" value="TreeGrafter"/>
</dbReference>
<dbReference type="AlphaFoldDB" id="A0A7Z2VF56"/>
<evidence type="ECO:0000259" key="6">
    <source>
        <dbReference type="PROSITE" id="PS51063"/>
    </source>
</evidence>
<dbReference type="Pfam" id="PF13545">
    <property type="entry name" value="HTH_Crp_2"/>
    <property type="match status" value="1"/>
</dbReference>
<dbReference type="InterPro" id="IPR014710">
    <property type="entry name" value="RmlC-like_jellyroll"/>
</dbReference>
<dbReference type="PRINTS" id="PR00034">
    <property type="entry name" value="HTHCRP"/>
</dbReference>
<dbReference type="InterPro" id="IPR036388">
    <property type="entry name" value="WH-like_DNA-bd_sf"/>
</dbReference>
<keyword evidence="4" id="KW-0804">Transcription</keyword>
<proteinExistence type="predicted"/>
<dbReference type="CDD" id="cd00038">
    <property type="entry name" value="CAP_ED"/>
    <property type="match status" value="1"/>
</dbReference>
<accession>A0A7Z2VF56</accession>
<keyword evidence="2" id="KW-0238">DNA-binding</keyword>
<evidence type="ECO:0000256" key="3">
    <source>
        <dbReference type="ARBA" id="ARBA00023159"/>
    </source>
</evidence>
<reference evidence="7 8" key="1">
    <citation type="submission" date="2020-04" db="EMBL/GenBank/DDBJ databases">
        <title>Genome sequencing of novel species.</title>
        <authorList>
            <person name="Heo J."/>
            <person name="Kim S.-J."/>
            <person name="Kim J.-S."/>
            <person name="Hong S.-B."/>
            <person name="Kwon S.-W."/>
        </authorList>
    </citation>
    <scope>NUCLEOTIDE SEQUENCE [LARGE SCALE GENOMIC DNA]</scope>
    <source>
        <strain evidence="7 8">MFER-1</strain>
    </source>
</reference>
<dbReference type="PANTHER" id="PTHR24567:SF74">
    <property type="entry name" value="HTH-TYPE TRANSCRIPTIONAL REGULATOR ARCR"/>
    <property type="match status" value="1"/>
</dbReference>
<dbReference type="GO" id="GO:0005829">
    <property type="term" value="C:cytosol"/>
    <property type="evidence" value="ECO:0007669"/>
    <property type="project" value="TreeGrafter"/>
</dbReference>
<dbReference type="SUPFAM" id="SSF51206">
    <property type="entry name" value="cAMP-binding domain-like"/>
    <property type="match status" value="1"/>
</dbReference>
<name>A0A7Z2VF56_9BACL</name>
<dbReference type="KEGG" id="cheb:HH215_00255"/>
<dbReference type="PROSITE" id="PS50042">
    <property type="entry name" value="CNMP_BINDING_3"/>
    <property type="match status" value="1"/>
</dbReference>
<dbReference type="EMBL" id="CP051680">
    <property type="protein sequence ID" value="QJD81764.1"/>
    <property type="molecule type" value="Genomic_DNA"/>
</dbReference>
<evidence type="ECO:0000259" key="5">
    <source>
        <dbReference type="PROSITE" id="PS50042"/>
    </source>
</evidence>
<dbReference type="RefSeq" id="WP_169278070.1">
    <property type="nucleotide sequence ID" value="NZ_CP051680.1"/>
</dbReference>
<dbReference type="Proteomes" id="UP000502248">
    <property type="component" value="Chromosome"/>
</dbReference>
<dbReference type="InterPro" id="IPR012318">
    <property type="entry name" value="HTH_CRP"/>
</dbReference>
<dbReference type="InterPro" id="IPR050397">
    <property type="entry name" value="Env_Response_Regulators"/>
</dbReference>
<feature type="domain" description="HTH crp-type" evidence="6">
    <location>
        <begin position="148"/>
        <end position="221"/>
    </location>
</feature>
<feature type="domain" description="Cyclic nucleotide-binding" evidence="5">
    <location>
        <begin position="14"/>
        <end position="117"/>
    </location>
</feature>
<organism evidence="7 8">
    <name type="scientific">Cohnella herbarum</name>
    <dbReference type="NCBI Taxonomy" id="2728023"/>
    <lineage>
        <taxon>Bacteria</taxon>
        <taxon>Bacillati</taxon>
        <taxon>Bacillota</taxon>
        <taxon>Bacilli</taxon>
        <taxon>Bacillales</taxon>
        <taxon>Paenibacillaceae</taxon>
        <taxon>Cohnella</taxon>
    </lineage>
</organism>
<keyword evidence="8" id="KW-1185">Reference proteome</keyword>
<keyword evidence="3" id="KW-0010">Activator</keyword>
<dbReference type="CDD" id="cd00092">
    <property type="entry name" value="HTH_CRP"/>
    <property type="match status" value="1"/>
</dbReference>
<dbReference type="PROSITE" id="PS51063">
    <property type="entry name" value="HTH_CRP_2"/>
    <property type="match status" value="1"/>
</dbReference>
<keyword evidence="1" id="KW-0805">Transcription regulation</keyword>